<evidence type="ECO:0000313" key="2">
    <source>
        <dbReference type="Proteomes" id="UP000007799"/>
    </source>
</evidence>
<dbReference type="AlphaFoldDB" id="F2UJQ1"/>
<name>F2UJQ1_SALR5</name>
<organism evidence="2">
    <name type="scientific">Salpingoeca rosetta (strain ATCC 50818 / BSB-021)</name>
    <dbReference type="NCBI Taxonomy" id="946362"/>
    <lineage>
        <taxon>Eukaryota</taxon>
        <taxon>Choanoflagellata</taxon>
        <taxon>Craspedida</taxon>
        <taxon>Salpingoecidae</taxon>
        <taxon>Salpingoeca</taxon>
    </lineage>
</organism>
<dbReference type="GeneID" id="16071252"/>
<sequence length="261" mass="28301">MQKQPKPLRSSPPPFQSLSCFQPNLFASQSIPLPFPPPQSLSCTRAHRTHGTCTRTPVVLWSSTTAMNHHRATPHLIALCPSACVTPTPLLPACARRFPSFYGPPLTTPLRFRAALRFFSPLPWASSPPHTRVLLSRPIHQPHLHHRCSLATVASLGKRMHATASSSPSFPRSSSPSVSCPLATLFLASLHSPSFLGHRAASHVTSRHTIATSACVVRLVRRPAACSPLSSLDSPLSSFHSLMCMRAHSELSLVLCTLAIT</sequence>
<proteinExistence type="predicted"/>
<dbReference type="EMBL" id="GL832977">
    <property type="protein sequence ID" value="EGD77350.1"/>
    <property type="molecule type" value="Genomic_DNA"/>
</dbReference>
<evidence type="ECO:0000313" key="1">
    <source>
        <dbReference type="EMBL" id="EGD77350.1"/>
    </source>
</evidence>
<gene>
    <name evidence="1" type="ORF">PTSG_12724</name>
</gene>
<protein>
    <submittedName>
        <fullName evidence="1">Uncharacterized protein</fullName>
    </submittedName>
</protein>
<accession>F2UJQ1</accession>
<dbReference type="RefSeq" id="XP_004990694.1">
    <property type="nucleotide sequence ID" value="XM_004990637.1"/>
</dbReference>
<keyword evidence="2" id="KW-1185">Reference proteome</keyword>
<reference evidence="1" key="1">
    <citation type="submission" date="2009-08" db="EMBL/GenBank/DDBJ databases">
        <title>Annotation of Salpingoeca rosetta.</title>
        <authorList>
            <consortium name="The Broad Institute Genome Sequencing Platform"/>
            <person name="Russ C."/>
            <person name="Cuomo C."/>
            <person name="Burger G."/>
            <person name="Gray M.W."/>
            <person name="Holland P.W.H."/>
            <person name="King N."/>
            <person name="Lang F.B.F."/>
            <person name="Roger A.J."/>
            <person name="Ruiz-Trillo I."/>
            <person name="Young S.K."/>
            <person name="Zeng Q."/>
            <person name="Gargeya S."/>
            <person name="Alvarado L."/>
            <person name="Berlin A."/>
            <person name="Chapman S.B."/>
            <person name="Chen Z."/>
            <person name="Freedman E."/>
            <person name="Gellesch M."/>
            <person name="Goldberg J."/>
            <person name="Griggs A."/>
            <person name="Gujja S."/>
            <person name="Heilman E."/>
            <person name="Heiman D."/>
            <person name="Howarth C."/>
            <person name="Mehta T."/>
            <person name="Neiman D."/>
            <person name="Pearson M."/>
            <person name="Roberts A."/>
            <person name="Saif S."/>
            <person name="Shea T."/>
            <person name="Shenoy N."/>
            <person name="Sisk P."/>
            <person name="Stolte C."/>
            <person name="Sykes S."/>
            <person name="White J."/>
            <person name="Yandava C."/>
            <person name="Haas B."/>
            <person name="Nusbaum C."/>
            <person name="Birren B."/>
        </authorList>
    </citation>
    <scope>NUCLEOTIDE SEQUENCE [LARGE SCALE GENOMIC DNA]</scope>
    <source>
        <strain evidence="1">ATCC 50818</strain>
    </source>
</reference>
<dbReference type="KEGG" id="sre:PTSG_12724"/>
<dbReference type="Proteomes" id="UP000007799">
    <property type="component" value="Unassembled WGS sequence"/>
</dbReference>
<dbReference type="InParanoid" id="F2UJQ1"/>